<proteinExistence type="predicted"/>
<accession>A0A2Z6ZTK6</accession>
<dbReference type="AlphaFoldDB" id="A0A2Z6ZTK6"/>
<evidence type="ECO:0000313" key="2">
    <source>
        <dbReference type="Proteomes" id="UP000250235"/>
    </source>
</evidence>
<dbReference type="EMBL" id="KV109226">
    <property type="protein sequence ID" value="KZT76574.1"/>
    <property type="molecule type" value="Genomic_DNA"/>
</dbReference>
<dbReference type="Proteomes" id="UP000250235">
    <property type="component" value="Unassembled WGS sequence"/>
</dbReference>
<evidence type="ECO:0000313" key="1">
    <source>
        <dbReference type="EMBL" id="KZT76574.1"/>
    </source>
</evidence>
<gene>
    <name evidence="1" type="ORF">F511_46401</name>
</gene>
<keyword evidence="2" id="KW-1185">Reference proteome</keyword>
<sequence length="66" mass="7352">MHAAGVRRLRRLVARDARWPRDVALGFVRRRARIFVGGGRLPAAAPAMLRRISDDVVTAGLNSFRV</sequence>
<reference evidence="1 2" key="1">
    <citation type="journal article" date="2015" name="Proc. Natl. Acad. Sci. U.S.A.">
        <title>The resurrection genome of Boea hygrometrica: A blueprint for survival of dehydration.</title>
        <authorList>
            <person name="Xiao L."/>
            <person name="Yang G."/>
            <person name="Zhang L."/>
            <person name="Yang X."/>
            <person name="Zhao S."/>
            <person name="Ji Z."/>
            <person name="Zhou Q."/>
            <person name="Hu M."/>
            <person name="Wang Y."/>
            <person name="Chen M."/>
            <person name="Xu Y."/>
            <person name="Jin H."/>
            <person name="Xiao X."/>
            <person name="Hu G."/>
            <person name="Bao F."/>
            <person name="Hu Y."/>
            <person name="Wan P."/>
            <person name="Li L."/>
            <person name="Deng X."/>
            <person name="Kuang T."/>
            <person name="Xiang C."/>
            <person name="Zhu J.K."/>
            <person name="Oliver M.J."/>
            <person name="He Y."/>
        </authorList>
    </citation>
    <scope>NUCLEOTIDE SEQUENCE [LARGE SCALE GENOMIC DNA]</scope>
    <source>
        <strain evidence="2">cv. XS01</strain>
    </source>
</reference>
<protein>
    <submittedName>
        <fullName evidence="1">Uncharacterized protein</fullName>
    </submittedName>
</protein>
<name>A0A2Z6ZTK6_9LAMI</name>
<organism evidence="1 2">
    <name type="scientific">Dorcoceras hygrometricum</name>
    <dbReference type="NCBI Taxonomy" id="472368"/>
    <lineage>
        <taxon>Eukaryota</taxon>
        <taxon>Viridiplantae</taxon>
        <taxon>Streptophyta</taxon>
        <taxon>Embryophyta</taxon>
        <taxon>Tracheophyta</taxon>
        <taxon>Spermatophyta</taxon>
        <taxon>Magnoliopsida</taxon>
        <taxon>eudicotyledons</taxon>
        <taxon>Gunneridae</taxon>
        <taxon>Pentapetalae</taxon>
        <taxon>asterids</taxon>
        <taxon>lamiids</taxon>
        <taxon>Lamiales</taxon>
        <taxon>Gesneriaceae</taxon>
        <taxon>Didymocarpoideae</taxon>
        <taxon>Trichosporeae</taxon>
        <taxon>Loxocarpinae</taxon>
        <taxon>Dorcoceras</taxon>
    </lineage>
</organism>